<feature type="transmembrane region" description="Helical" evidence="2">
    <location>
        <begin position="36"/>
        <end position="66"/>
    </location>
</feature>
<dbReference type="GO" id="GO:0042802">
    <property type="term" value="F:identical protein binding"/>
    <property type="evidence" value="ECO:0007669"/>
    <property type="project" value="TreeGrafter"/>
</dbReference>
<dbReference type="HOGENOM" id="CLU_050694_0_0_9"/>
<gene>
    <name evidence="3" type="ordered locus">SUB1675</name>
</gene>
<feature type="transmembrane region" description="Helical" evidence="2">
    <location>
        <begin position="181"/>
        <end position="198"/>
    </location>
</feature>
<sequence length="440" mass="51833">MGHFQQEIIFHLTRFFVGWVIFFTTSNEKVNWSRMFMMISIGMFCILILRLPFQIVAISLMFAYHYYYHQNYKLQHHIFYSFFPFAILNLLYRLILLFILPFILNVPDINISNNLPYVILSVCIALPTFLFLMKVFSIETFSFIRHFSKHINLFLLISDIGIVSYLAFIPFVNANNSEMNWLRRIIILLYFVICLYLMSHLSTYARKLAIAQIEEEKNQHIELLEEYNSYIEEMYQSVKSFKHDYNNMLISLEGSIQTEGLDTIKKVYYSIVEQMETSIDRQLSINLEDFASVESFDLRTLLALRFYEARQKGIKTSITISSPWTNHYMLSSDILVICSSIIKLAITRAVNLDNSYLSLEFFKNSDGQTLRLISSVKITQESHENGVLDLIDRTNLIVDAYLEKYPEMAYESFTKGSTFYQLLRLHQHEEKERSCLDIPL</sequence>
<feature type="coiled-coil region" evidence="1">
    <location>
        <begin position="206"/>
        <end position="233"/>
    </location>
</feature>
<protein>
    <submittedName>
        <fullName evidence="3">Sensor kinase</fullName>
    </submittedName>
</protein>
<feature type="transmembrane region" description="Helical" evidence="2">
    <location>
        <begin position="78"/>
        <end position="103"/>
    </location>
</feature>
<feature type="transmembrane region" description="Helical" evidence="2">
    <location>
        <begin position="7"/>
        <end position="24"/>
    </location>
</feature>
<organism evidence="3 4">
    <name type="scientific">Streptococcus uberis (strain ATCC BAA-854 / 0140J)</name>
    <dbReference type="NCBI Taxonomy" id="218495"/>
    <lineage>
        <taxon>Bacteria</taxon>
        <taxon>Bacillati</taxon>
        <taxon>Bacillota</taxon>
        <taxon>Bacilli</taxon>
        <taxon>Lactobacillales</taxon>
        <taxon>Streptococcaceae</taxon>
        <taxon>Streptococcus</taxon>
    </lineage>
</organism>
<keyword evidence="1" id="KW-0175">Coiled coil</keyword>
<dbReference type="AlphaFoldDB" id="B9DVW4"/>
<dbReference type="PANTHER" id="PTHR40448">
    <property type="entry name" value="TWO-COMPONENT SENSOR HISTIDINE KINASE"/>
    <property type="match status" value="1"/>
</dbReference>
<keyword evidence="2" id="KW-0472">Membrane</keyword>
<dbReference type="Proteomes" id="UP000000449">
    <property type="component" value="Chromosome"/>
</dbReference>
<dbReference type="STRING" id="218495.SUB1675"/>
<name>B9DVW4_STRU0</name>
<feature type="transmembrane region" description="Helical" evidence="2">
    <location>
        <begin position="115"/>
        <end position="138"/>
    </location>
</feature>
<evidence type="ECO:0000313" key="4">
    <source>
        <dbReference type="Proteomes" id="UP000000449"/>
    </source>
</evidence>
<feature type="transmembrane region" description="Helical" evidence="2">
    <location>
        <begin position="150"/>
        <end position="169"/>
    </location>
</feature>
<dbReference type="eggNOG" id="COG3290">
    <property type="taxonomic scope" value="Bacteria"/>
</dbReference>
<reference evidence="4" key="1">
    <citation type="journal article" date="2009" name="BMC Genomics">
        <title>Evidence for niche adaptation in the genome of the bovine pathogen Streptococcus uberis.</title>
        <authorList>
            <person name="Ward P.N."/>
            <person name="Holden M.T.G."/>
            <person name="Leigh J.A."/>
            <person name="Lennard N."/>
            <person name="Bignell A."/>
            <person name="Barron A."/>
            <person name="Clark L."/>
            <person name="Quail M.A."/>
            <person name="Woodward J."/>
            <person name="Barrell B.G."/>
            <person name="Egan S.A."/>
            <person name="Field T.R."/>
            <person name="Maskell D."/>
            <person name="Kehoe M."/>
            <person name="Dowson C.G."/>
            <person name="Chanter N."/>
            <person name="Whatmore A.M."/>
            <person name="Bentley S.D."/>
            <person name="Parkhill J."/>
        </authorList>
    </citation>
    <scope>NUCLEOTIDE SEQUENCE [LARGE SCALE GENOMIC DNA]</scope>
    <source>
        <strain evidence="4">ATCC BAA-854 / 0140J</strain>
    </source>
</reference>
<keyword evidence="3" id="KW-0808">Transferase</keyword>
<evidence type="ECO:0000256" key="2">
    <source>
        <dbReference type="SAM" id="Phobius"/>
    </source>
</evidence>
<keyword evidence="4" id="KW-1185">Reference proteome</keyword>
<proteinExistence type="predicted"/>
<accession>B9DVW4</accession>
<dbReference type="RefSeq" id="WP_015911970.1">
    <property type="nucleotide sequence ID" value="NC_012004.1"/>
</dbReference>
<keyword evidence="2" id="KW-0812">Transmembrane</keyword>
<dbReference type="PANTHER" id="PTHR40448:SF1">
    <property type="entry name" value="TWO-COMPONENT SENSOR HISTIDINE KINASE"/>
    <property type="match status" value="1"/>
</dbReference>
<dbReference type="KEGG" id="sub:SUB1675"/>
<keyword evidence="3" id="KW-0418">Kinase</keyword>
<dbReference type="EMBL" id="AM946015">
    <property type="protein sequence ID" value="CAR43572.1"/>
    <property type="molecule type" value="Genomic_DNA"/>
</dbReference>
<dbReference type="GO" id="GO:0016301">
    <property type="term" value="F:kinase activity"/>
    <property type="evidence" value="ECO:0007669"/>
    <property type="project" value="UniProtKB-KW"/>
</dbReference>
<evidence type="ECO:0000256" key="1">
    <source>
        <dbReference type="SAM" id="Coils"/>
    </source>
</evidence>
<evidence type="ECO:0000313" key="3">
    <source>
        <dbReference type="EMBL" id="CAR43572.1"/>
    </source>
</evidence>
<keyword evidence="2" id="KW-1133">Transmembrane helix</keyword>